<dbReference type="EMBL" id="WAGF01000013">
    <property type="protein sequence ID" value="KAB0877244.1"/>
    <property type="molecule type" value="Genomic_DNA"/>
</dbReference>
<dbReference type="GeneID" id="56732005"/>
<dbReference type="KEGG" id="csj:CSK29544_00255"/>
<reference evidence="2 4" key="2">
    <citation type="submission" date="2020-05" db="EMBL/GenBank/DDBJ databases">
        <title>The draft genome of Cronobacter sakazakii strain 145005.</title>
        <authorList>
            <person name="Yang J."/>
            <person name="Liu L."/>
            <person name="Feng Y."/>
            <person name="Zong Z."/>
        </authorList>
    </citation>
    <scope>NUCLEOTIDE SEQUENCE [LARGE SCALE GENOMIC DNA]</scope>
    <source>
        <strain evidence="2 4">145005</strain>
    </source>
</reference>
<evidence type="ECO:0000313" key="2">
    <source>
        <dbReference type="EMBL" id="NYV42450.1"/>
    </source>
</evidence>
<proteinExistence type="predicted"/>
<evidence type="ECO:0000313" key="3">
    <source>
        <dbReference type="Proteomes" id="UP000439917"/>
    </source>
</evidence>
<name>A0A2S9UDY6_CROSK</name>
<dbReference type="AlphaFoldDB" id="A0A2S9UDY6"/>
<comment type="caution">
    <text evidence="2">The sequence shown here is derived from an EMBL/GenBank/DDBJ whole genome shotgun (WGS) entry which is preliminary data.</text>
</comment>
<organism evidence="2 4">
    <name type="scientific">Cronobacter sakazakii</name>
    <name type="common">Enterobacter sakazakii</name>
    <dbReference type="NCBI Taxonomy" id="28141"/>
    <lineage>
        <taxon>Bacteria</taxon>
        <taxon>Pseudomonadati</taxon>
        <taxon>Pseudomonadota</taxon>
        <taxon>Gammaproteobacteria</taxon>
        <taxon>Enterobacterales</taxon>
        <taxon>Enterobacteriaceae</taxon>
        <taxon>Cronobacter</taxon>
    </lineage>
</organism>
<dbReference type="STRING" id="28141.CSK29544_00255"/>
<evidence type="ECO:0000313" key="4">
    <source>
        <dbReference type="Proteomes" id="UP000548673"/>
    </source>
</evidence>
<dbReference type="RefSeq" id="WP_004386267.1">
    <property type="nucleotide sequence ID" value="NZ_CAWNSY010000002.1"/>
</dbReference>
<reference evidence="1 3" key="1">
    <citation type="submission" date="2019-09" db="EMBL/GenBank/DDBJ databases">
        <title>Prevalence, distribution, and phylogeny of type two toxin-antitoxin genes possessed by Cronobacter species where C. sakazakii homologs follow sequence type lineages.</title>
        <authorList>
            <person name="Finkelstein S."/>
            <person name="Negrete F."/>
            <person name="Jang H."/>
            <person name="Gopinath G.R."/>
            <person name="Tall B.D."/>
        </authorList>
    </citation>
    <scope>NUCLEOTIDE SEQUENCE [LARGE SCALE GENOMIC DNA]</scope>
    <source>
        <strain evidence="1 3">MOD1_Comp4</strain>
    </source>
</reference>
<dbReference type="Proteomes" id="UP000548673">
    <property type="component" value="Unassembled WGS sequence"/>
</dbReference>
<protein>
    <submittedName>
        <fullName evidence="2">Uncharacterized protein</fullName>
    </submittedName>
</protein>
<dbReference type="EMBL" id="JABTXY010000023">
    <property type="protein sequence ID" value="NYV42450.1"/>
    <property type="molecule type" value="Genomic_DNA"/>
</dbReference>
<gene>
    <name evidence="1" type="ORF">FZI38_13980</name>
    <name evidence="2" type="ORF">HRR37_08710</name>
</gene>
<sequence>MSLKRYLPFQAFFILSFYLIIINNSEADINIVLRQSGGSGTNSVACAAILDKDVVEDIN</sequence>
<dbReference type="Proteomes" id="UP000439917">
    <property type="component" value="Unassembled WGS sequence"/>
</dbReference>
<accession>A0A2S9UDY6</accession>
<evidence type="ECO:0000313" key="1">
    <source>
        <dbReference type="EMBL" id="KAB0877244.1"/>
    </source>
</evidence>